<dbReference type="AlphaFoldDB" id="A0A2H0V6L4"/>
<name>A0A2H0V6L4_9BACT</name>
<gene>
    <name evidence="9" type="ORF">COT95_02690</name>
</gene>
<evidence type="ECO:0000256" key="1">
    <source>
        <dbReference type="ARBA" id="ARBA00004141"/>
    </source>
</evidence>
<dbReference type="NCBIfam" id="TIGR03025">
    <property type="entry name" value="EPS_sugtrans"/>
    <property type="match status" value="1"/>
</dbReference>
<protein>
    <recommendedName>
        <fullName evidence="8">Bacterial sugar transferase domain-containing protein</fullName>
    </recommendedName>
</protein>
<evidence type="ECO:0000256" key="6">
    <source>
        <dbReference type="ARBA" id="ARBA00023136"/>
    </source>
</evidence>
<accession>A0A2H0V6L4</accession>
<evidence type="ECO:0000313" key="10">
    <source>
        <dbReference type="Proteomes" id="UP000228614"/>
    </source>
</evidence>
<comment type="caution">
    <text evidence="9">The sequence shown here is derived from an EMBL/GenBank/DDBJ whole genome shotgun (WGS) entry which is preliminary data.</text>
</comment>
<dbReference type="PANTHER" id="PTHR30576">
    <property type="entry name" value="COLANIC BIOSYNTHESIS UDP-GLUCOSE LIPID CARRIER TRANSFERASE"/>
    <property type="match status" value="1"/>
</dbReference>
<dbReference type="Proteomes" id="UP000228614">
    <property type="component" value="Unassembled WGS sequence"/>
</dbReference>
<dbReference type="GO" id="GO:0016780">
    <property type="term" value="F:phosphotransferase activity, for other substituted phosphate groups"/>
    <property type="evidence" value="ECO:0007669"/>
    <property type="project" value="TreeGrafter"/>
</dbReference>
<keyword evidence="5 7" id="KW-1133">Transmembrane helix</keyword>
<dbReference type="Pfam" id="PF13727">
    <property type="entry name" value="CoA_binding_3"/>
    <property type="match status" value="1"/>
</dbReference>
<feature type="transmembrane region" description="Helical" evidence="7">
    <location>
        <begin position="74"/>
        <end position="94"/>
    </location>
</feature>
<evidence type="ECO:0000256" key="7">
    <source>
        <dbReference type="SAM" id="Phobius"/>
    </source>
</evidence>
<evidence type="ECO:0000256" key="3">
    <source>
        <dbReference type="ARBA" id="ARBA00022679"/>
    </source>
</evidence>
<sequence length="468" mass="53579">MLVPIDFIALLLAAVSAYYIRFSDITAEIRPIIFSLPFEQYIKIAMIVAFFWLTIFVLAGLYNIKGFKKITGEISRVILACSTGLVAIIIYMFFQRELFSSRFIILATWVLAIVYVVIARVFIRWLQRNLYAKGIGTHKAVLIGSEETTNRLSALMHQSKKLGIEISKRFKEINNKTFAELKELAQKRKIDEIILADANISKSEMLELYDISDEFHLTFKYAADLLGAKVLKTEVMEIGGIPIVEVLKTPLDGWGKIVKRIFDIIASIILIVLLSPVMFAVAIIIKLDSHGPILYLDYRSGQYGKKFIFYKFRSMLAHLCDGEGPSATEEGNKILEQLEQNESLNTRKDDPLHKIKDDPRVTRMGKFIRRWSVDELPQLFNVLKGDISMVGPRPHMTLETARYERRHKKVLSIKPGITGLAQISGRSDLSFEEEVKLDTYYIENWSFSRDFAILLRTPLAVLRRRKAE</sequence>
<dbReference type="Pfam" id="PF02397">
    <property type="entry name" value="Bac_transf"/>
    <property type="match status" value="1"/>
</dbReference>
<keyword evidence="4 7" id="KW-0812">Transmembrane</keyword>
<dbReference type="Gene3D" id="3.40.50.720">
    <property type="entry name" value="NAD(P)-binding Rossmann-like Domain"/>
    <property type="match status" value="1"/>
</dbReference>
<keyword evidence="6 7" id="KW-0472">Membrane</keyword>
<keyword evidence="3" id="KW-0808">Transferase</keyword>
<evidence type="ECO:0000313" key="9">
    <source>
        <dbReference type="EMBL" id="PIR94715.1"/>
    </source>
</evidence>
<dbReference type="InterPro" id="IPR017475">
    <property type="entry name" value="EPS_sugar_tfrase"/>
</dbReference>
<dbReference type="GO" id="GO:0016020">
    <property type="term" value="C:membrane"/>
    <property type="evidence" value="ECO:0007669"/>
    <property type="project" value="UniProtKB-SubCell"/>
</dbReference>
<evidence type="ECO:0000256" key="5">
    <source>
        <dbReference type="ARBA" id="ARBA00022989"/>
    </source>
</evidence>
<feature type="transmembrane region" description="Helical" evidence="7">
    <location>
        <begin position="41"/>
        <end position="62"/>
    </location>
</feature>
<comment type="subcellular location">
    <subcellularLocation>
        <location evidence="1">Membrane</location>
        <topology evidence="1">Multi-pass membrane protein</topology>
    </subcellularLocation>
</comment>
<feature type="transmembrane region" description="Helical" evidence="7">
    <location>
        <begin position="100"/>
        <end position="123"/>
    </location>
</feature>
<feature type="domain" description="Bacterial sugar transferase" evidence="8">
    <location>
        <begin position="259"/>
        <end position="462"/>
    </location>
</feature>
<comment type="similarity">
    <text evidence="2">Belongs to the bacterial sugar transferase family.</text>
</comment>
<evidence type="ECO:0000256" key="2">
    <source>
        <dbReference type="ARBA" id="ARBA00006464"/>
    </source>
</evidence>
<dbReference type="EMBL" id="PFAN01000132">
    <property type="protein sequence ID" value="PIR94715.1"/>
    <property type="molecule type" value="Genomic_DNA"/>
</dbReference>
<reference evidence="10" key="1">
    <citation type="submission" date="2017-09" db="EMBL/GenBank/DDBJ databases">
        <title>Depth-based differentiation of microbial function through sediment-hosted aquifers and enrichment of novel symbionts in the deep terrestrial subsurface.</title>
        <authorList>
            <person name="Probst A.J."/>
            <person name="Ladd B."/>
            <person name="Jarett J.K."/>
            <person name="Geller-Mcgrath D.E."/>
            <person name="Sieber C.M.K."/>
            <person name="Emerson J.B."/>
            <person name="Anantharaman K."/>
            <person name="Thomas B.C."/>
            <person name="Malmstrom R."/>
            <person name="Stieglmeier M."/>
            <person name="Klingl A."/>
            <person name="Woyke T."/>
            <person name="Ryan C.M."/>
            <person name="Banfield J.F."/>
        </authorList>
    </citation>
    <scope>NUCLEOTIDE SEQUENCE [LARGE SCALE GENOMIC DNA]</scope>
</reference>
<organism evidence="9 10">
    <name type="scientific">Candidatus Falkowbacteria bacterium CG10_big_fil_rev_8_21_14_0_10_37_6</name>
    <dbReference type="NCBI Taxonomy" id="1974563"/>
    <lineage>
        <taxon>Bacteria</taxon>
        <taxon>Candidatus Falkowiibacteriota</taxon>
    </lineage>
</organism>
<proteinExistence type="inferred from homology"/>
<dbReference type="InterPro" id="IPR003362">
    <property type="entry name" value="Bact_transf"/>
</dbReference>
<evidence type="ECO:0000259" key="8">
    <source>
        <dbReference type="Pfam" id="PF02397"/>
    </source>
</evidence>
<feature type="transmembrane region" description="Helical" evidence="7">
    <location>
        <begin position="264"/>
        <end position="285"/>
    </location>
</feature>
<dbReference type="PANTHER" id="PTHR30576:SF0">
    <property type="entry name" value="UNDECAPRENYL-PHOSPHATE N-ACETYLGALACTOSAMINYL 1-PHOSPHATE TRANSFERASE-RELATED"/>
    <property type="match status" value="1"/>
</dbReference>
<evidence type="ECO:0000256" key="4">
    <source>
        <dbReference type="ARBA" id="ARBA00022692"/>
    </source>
</evidence>